<comment type="caution">
    <text evidence="1">The sequence shown here is derived from an EMBL/GenBank/DDBJ whole genome shotgun (WGS) entry which is preliminary data.</text>
</comment>
<reference evidence="1" key="1">
    <citation type="submission" date="2022-06" db="EMBL/GenBank/DDBJ databases">
        <title>Fusarium solani species complex genomes reveal bases of compartmentalisation and animal pathogenesis.</title>
        <authorList>
            <person name="Tsai I.J."/>
        </authorList>
    </citation>
    <scope>NUCLEOTIDE SEQUENCE</scope>
    <source>
        <strain evidence="1">Fu6.1</strain>
    </source>
</reference>
<proteinExistence type="predicted"/>
<gene>
    <name evidence="1" type="ORF">NCS57_00350100</name>
</gene>
<organism evidence="1 2">
    <name type="scientific">Fusarium keratoplasticum</name>
    <dbReference type="NCBI Taxonomy" id="1328300"/>
    <lineage>
        <taxon>Eukaryota</taxon>
        <taxon>Fungi</taxon>
        <taxon>Dikarya</taxon>
        <taxon>Ascomycota</taxon>
        <taxon>Pezizomycotina</taxon>
        <taxon>Sordariomycetes</taxon>
        <taxon>Hypocreomycetidae</taxon>
        <taxon>Hypocreales</taxon>
        <taxon>Nectriaceae</taxon>
        <taxon>Fusarium</taxon>
        <taxon>Fusarium solani species complex</taxon>
    </lineage>
</organism>
<sequence length="1213" mass="137496">MIHDASHQPQPIGGTVPLAVEQSQNNHPASSGPSAHVGDSTAHINVTEPAVLSWEQRFTVDGRVYFVDRLSGSESLRDPLYGIRQLGPLPGGWEIRWNNDCEPLFFNLQTRVATIEDPRTTPARTETLGQLPIGWRMSCIQGKICFWNSNLRKATTQDPRLADIPLPLGWEKRYDPASGRVYFVNHNTETTTWEHPSPLPDGWEARARPDGRLYYVNHNTKTTSWDDPRDISEVNDSSETSLLPAEWELTWTTDGLPSLFDKTTGLTTLLDDPITNIQTGWTFTEELRDGWSMRHTPEGHIYFANSVSKVTTWSDPRYKILLPESSLNVSDSVATAPSNSPTTQSIPVQQSAYLSPKRSIRRKPVALYQSNCSNGSTKTPNRLKSEANVDPLASRMAAITIREEEAESESESEPEGESTAPLFGYHPIESPTHIRVLDIHPAAVLDQPIVCTIRHVNLDHRPAFEALSYTWGGKENQTSISLNGQPFTVMENAAGVLRRLRISGRVRTIWVDAICINQRDKVEKEDQLPLMTRIYQEAQQVCVWLGELTESALIGMKSINNGRFLNNAMSWHGWKAERKHGGLLLPLSQRFKGGSSMQDSGHRVYEFEHGEIRELVNRPWWERVWIMQEAIVAKRIVIMCGDQTATWDRIEVAIKNSIWRAPGPEDDFGLGDSKNSRLFNDKYLAVNEYRQKWAQGVFHVSVYKMLYDFRGLRCSNARDRVYGFLGLTSLVSHPDFKADYKARVWRSYARFAKSMIKHTGTLDILNCTREWRTVEAKEEPPLVFSMLDQARYHDIRGTVSDRPGDKPRMGWVRLPPGWERVQQSKDSFYYMDRNTGMRHEKSPFKDQPPSAAQEISLQRVLPEGWSKTWDNLGKARVAYDPDHQPYRPPQKLVKDLAKLPTWAPNWAAKRHIDPAPPLDWSETEPLYCAGGRLGPASVYPDTNLRALVVDGMEFDIISHLSDAWHPESDVFELSRSQISVLETWEALAMAELGPACPYGGGRARRDALWRTHIADFAGKKAAPPSLGWAVECWYDRDGWAKPLVDPVNLVSSIYHMRSFWSKAMQHGAEMQKMTQYVRDFCREWNKKPEKTDEEIEAMGLRETLKWIGSEATDEFKLEEGAPKEYGNCVRRIYQACAHRRLLVTSRGYLGLAPWNAQVGDAVFVLKGGKTPFLLREHEVPGQGYKLVGEAFVYGIMGGEAVDLAPEVKQVPLL</sequence>
<accession>A0ACC0R5K9</accession>
<evidence type="ECO:0000313" key="2">
    <source>
        <dbReference type="Proteomes" id="UP001065298"/>
    </source>
</evidence>
<dbReference type="Proteomes" id="UP001065298">
    <property type="component" value="Chromosome 3"/>
</dbReference>
<protein>
    <submittedName>
        <fullName evidence="1">Uncharacterized protein</fullName>
    </submittedName>
</protein>
<evidence type="ECO:0000313" key="1">
    <source>
        <dbReference type="EMBL" id="KAI8674521.1"/>
    </source>
</evidence>
<keyword evidence="2" id="KW-1185">Reference proteome</keyword>
<name>A0ACC0R5K9_9HYPO</name>
<dbReference type="EMBL" id="CM046505">
    <property type="protein sequence ID" value="KAI8674521.1"/>
    <property type="molecule type" value="Genomic_DNA"/>
</dbReference>